<evidence type="ECO:0000313" key="3">
    <source>
        <dbReference type="Proteomes" id="UP000228503"/>
    </source>
</evidence>
<gene>
    <name evidence="2" type="ORF">COY16_03600</name>
</gene>
<organism evidence="2 3">
    <name type="scientific">Candidatus Roizmanbacteria bacterium CG_4_10_14_0_2_um_filter_39_13</name>
    <dbReference type="NCBI Taxonomy" id="1974825"/>
    <lineage>
        <taxon>Bacteria</taxon>
        <taxon>Candidatus Roizmaniibacteriota</taxon>
    </lineage>
</organism>
<protein>
    <submittedName>
        <fullName evidence="2">Uncharacterized protein</fullName>
    </submittedName>
</protein>
<feature type="compositionally biased region" description="Basic and acidic residues" evidence="1">
    <location>
        <begin position="49"/>
        <end position="75"/>
    </location>
</feature>
<name>A0A2M7TY03_9BACT</name>
<sequence>MNKQKIVALSALTLAVLGGATVGLGKFGPSLVHAQTPTTQVQQVAVEKSEAVETQGKEGVEANEKNLPDGGHQDADGATVDHQFEGVE</sequence>
<accession>A0A2M7TY03</accession>
<comment type="caution">
    <text evidence="2">The sequence shown here is derived from an EMBL/GenBank/DDBJ whole genome shotgun (WGS) entry which is preliminary data.</text>
</comment>
<dbReference type="Proteomes" id="UP000228503">
    <property type="component" value="Unassembled WGS sequence"/>
</dbReference>
<dbReference type="AlphaFoldDB" id="A0A2M7TY03"/>
<evidence type="ECO:0000313" key="2">
    <source>
        <dbReference type="EMBL" id="PIZ62697.1"/>
    </source>
</evidence>
<proteinExistence type="predicted"/>
<evidence type="ECO:0000256" key="1">
    <source>
        <dbReference type="SAM" id="MobiDB-lite"/>
    </source>
</evidence>
<feature type="region of interest" description="Disordered" evidence="1">
    <location>
        <begin position="49"/>
        <end position="88"/>
    </location>
</feature>
<reference evidence="3" key="1">
    <citation type="submission" date="2017-09" db="EMBL/GenBank/DDBJ databases">
        <title>Depth-based differentiation of microbial function through sediment-hosted aquifers and enrichment of novel symbionts in the deep terrestrial subsurface.</title>
        <authorList>
            <person name="Probst A.J."/>
            <person name="Ladd B."/>
            <person name="Jarett J.K."/>
            <person name="Geller-Mcgrath D.E."/>
            <person name="Sieber C.M.K."/>
            <person name="Emerson J.B."/>
            <person name="Anantharaman K."/>
            <person name="Thomas B.C."/>
            <person name="Malmstrom R."/>
            <person name="Stieglmeier M."/>
            <person name="Klingl A."/>
            <person name="Woyke T."/>
            <person name="Ryan C.M."/>
            <person name="Banfield J.F."/>
        </authorList>
    </citation>
    <scope>NUCLEOTIDE SEQUENCE [LARGE SCALE GENOMIC DNA]</scope>
</reference>
<dbReference type="EMBL" id="PFOB01000046">
    <property type="protein sequence ID" value="PIZ62697.1"/>
    <property type="molecule type" value="Genomic_DNA"/>
</dbReference>